<gene>
    <name evidence="1" type="ORF">ACFQDH_15730</name>
</gene>
<sequence>MTAESAAAGTAMRQVAIVGAGIAGLGLGIRLKRSGQDDFVILERGADVGGTWRDNVYPGASCDIPSTLYEYSFRPNPLWSRRFAPGAEIHEYLREAAEQEGLLPHLRLNCALNEARWDPDHECWQLDTAKGPITARALVMAAGRLSEPRMPQVSGLGEFAGRAFHSSRWDHRSLAGLRVGVVGTGASAVQLIPEIASDVESLVVFQRSPAWVLPRNDRAYTPTEARPSRSELARDAEELFAARLHGSPAAAELERTAREHLHGQVPAGRLRDLLTPDYEIGCKRAVFSNTYFPAVQRSNVVLEASALQAVDRTGVMSLAGRRYEVDVLIFATGFEATRPPFARIVTGRTGSLAEHWSTGMTSYASTVVHGFPNLFVLDGPNSALGHHSAFEVIEAQFDYVLGALDHLRAGGHPLEVTETAEQSYTDLIDRLAARTVWLHGNCSSWYRDGSSDRLTLVWPERATTFRSLNSTFDPTVFISP</sequence>
<accession>A0ABW2AIL5</accession>
<reference evidence="2" key="1">
    <citation type="journal article" date="2019" name="Int. J. Syst. Evol. Microbiol.">
        <title>The Global Catalogue of Microorganisms (GCM) 10K type strain sequencing project: providing services to taxonomists for standard genome sequencing and annotation.</title>
        <authorList>
            <consortium name="The Broad Institute Genomics Platform"/>
            <consortium name="The Broad Institute Genome Sequencing Center for Infectious Disease"/>
            <person name="Wu L."/>
            <person name="Ma J."/>
        </authorList>
    </citation>
    <scope>NUCLEOTIDE SEQUENCE [LARGE SCALE GENOMIC DNA]</scope>
    <source>
        <strain evidence="2">CCUG 58127</strain>
    </source>
</reference>
<comment type="caution">
    <text evidence="1">The sequence shown here is derived from an EMBL/GenBank/DDBJ whole genome shotgun (WGS) entry which is preliminary data.</text>
</comment>
<keyword evidence="1" id="KW-0503">Monooxygenase</keyword>
<dbReference type="Gene3D" id="3.50.50.60">
    <property type="entry name" value="FAD/NAD(P)-binding domain"/>
    <property type="match status" value="2"/>
</dbReference>
<organism evidence="1 2">
    <name type="scientific">Flexivirga alba</name>
    <dbReference type="NCBI Taxonomy" id="702742"/>
    <lineage>
        <taxon>Bacteria</taxon>
        <taxon>Bacillati</taxon>
        <taxon>Actinomycetota</taxon>
        <taxon>Actinomycetes</taxon>
        <taxon>Micrococcales</taxon>
        <taxon>Dermacoccaceae</taxon>
        <taxon>Flexivirga</taxon>
    </lineage>
</organism>
<keyword evidence="2" id="KW-1185">Reference proteome</keyword>
<dbReference type="EMBL" id="JBHSWH010000001">
    <property type="protein sequence ID" value="MFC6706668.1"/>
    <property type="molecule type" value="Genomic_DNA"/>
</dbReference>
<proteinExistence type="predicted"/>
<protein>
    <submittedName>
        <fullName evidence="1">Flavin-containing monooxygenase</fullName>
        <ecNumber evidence="1">1.14.13.-</ecNumber>
    </submittedName>
</protein>
<dbReference type="InterPro" id="IPR051209">
    <property type="entry name" value="FAD-bind_Monooxygenase_sf"/>
</dbReference>
<dbReference type="InterPro" id="IPR036188">
    <property type="entry name" value="FAD/NAD-bd_sf"/>
</dbReference>
<name>A0ABW2AIL5_9MICO</name>
<dbReference type="PANTHER" id="PTHR42877:SF4">
    <property type="entry name" value="FAD_NAD(P)-BINDING DOMAIN-CONTAINING PROTEIN-RELATED"/>
    <property type="match status" value="1"/>
</dbReference>
<dbReference type="PANTHER" id="PTHR42877">
    <property type="entry name" value="L-ORNITHINE N(5)-MONOOXYGENASE-RELATED"/>
    <property type="match status" value="1"/>
</dbReference>
<dbReference type="Pfam" id="PF13738">
    <property type="entry name" value="Pyr_redox_3"/>
    <property type="match status" value="1"/>
</dbReference>
<keyword evidence="1" id="KW-0560">Oxidoreductase</keyword>
<dbReference type="EC" id="1.14.13.-" evidence="1"/>
<evidence type="ECO:0000313" key="2">
    <source>
        <dbReference type="Proteomes" id="UP001596298"/>
    </source>
</evidence>
<dbReference type="RefSeq" id="WP_382403363.1">
    <property type="nucleotide sequence ID" value="NZ_JBHSWH010000001.1"/>
</dbReference>
<dbReference type="SUPFAM" id="SSF51905">
    <property type="entry name" value="FAD/NAD(P)-binding domain"/>
    <property type="match status" value="2"/>
</dbReference>
<dbReference type="GO" id="GO:0004497">
    <property type="term" value="F:monooxygenase activity"/>
    <property type="evidence" value="ECO:0007669"/>
    <property type="project" value="UniProtKB-KW"/>
</dbReference>
<evidence type="ECO:0000313" key="1">
    <source>
        <dbReference type="EMBL" id="MFC6706668.1"/>
    </source>
</evidence>
<dbReference type="Proteomes" id="UP001596298">
    <property type="component" value="Unassembled WGS sequence"/>
</dbReference>